<evidence type="ECO:0000313" key="1">
    <source>
        <dbReference type="EMBL" id="MDJ1486320.1"/>
    </source>
</evidence>
<dbReference type="AlphaFoldDB" id="A0AAE3QZD1"/>
<accession>A0AAE3QZD1</accession>
<sequence length="160" mass="19284">MNLAQLFKEKDFTDSGILRYYNDLDTISLILDYTGYVTESIFSGRKKNLSFDRELWLFKFTTISDYKYKEGSNVSFNGFERDFSLKFYNVIIDSLSLKHNEDYYKMSIQLGVFGSLSFFFQDYYYECRQIKGIRKEGDDYLYQDINNQEVMYFSGFYEWK</sequence>
<dbReference type="Proteomes" id="UP001241110">
    <property type="component" value="Unassembled WGS sequence"/>
</dbReference>
<evidence type="ECO:0000313" key="2">
    <source>
        <dbReference type="Proteomes" id="UP001241110"/>
    </source>
</evidence>
<comment type="caution">
    <text evidence="1">The sequence shown here is derived from an EMBL/GenBank/DDBJ whole genome shotgun (WGS) entry which is preliminary data.</text>
</comment>
<dbReference type="EMBL" id="JASJOS010000035">
    <property type="protein sequence ID" value="MDJ1486320.1"/>
    <property type="molecule type" value="Genomic_DNA"/>
</dbReference>
<proteinExistence type="predicted"/>
<organism evidence="1 2">
    <name type="scientific">Xanthocytophaga flava</name>
    <dbReference type="NCBI Taxonomy" id="3048013"/>
    <lineage>
        <taxon>Bacteria</taxon>
        <taxon>Pseudomonadati</taxon>
        <taxon>Bacteroidota</taxon>
        <taxon>Cytophagia</taxon>
        <taxon>Cytophagales</taxon>
        <taxon>Rhodocytophagaceae</taxon>
        <taxon>Xanthocytophaga</taxon>
    </lineage>
</organism>
<protein>
    <submittedName>
        <fullName evidence="1">Uncharacterized protein</fullName>
    </submittedName>
</protein>
<dbReference type="RefSeq" id="WP_313989816.1">
    <property type="nucleotide sequence ID" value="NZ_JASJOS010000035.1"/>
</dbReference>
<name>A0AAE3QZD1_9BACT</name>
<reference evidence="1" key="1">
    <citation type="submission" date="2023-05" db="EMBL/GenBank/DDBJ databases">
        <authorList>
            <person name="Zhang X."/>
        </authorList>
    </citation>
    <scope>NUCLEOTIDE SEQUENCE</scope>
    <source>
        <strain evidence="1">YF14B1</strain>
    </source>
</reference>
<gene>
    <name evidence="1" type="ORF">QNI16_37925</name>
</gene>